<evidence type="ECO:0000313" key="1">
    <source>
        <dbReference type="EMBL" id="MEL0618448.1"/>
    </source>
</evidence>
<proteinExistence type="predicted"/>
<keyword evidence="2" id="KW-1185">Reference proteome</keyword>
<dbReference type="PIRSF" id="PIRSF028101">
    <property type="entry name" value="UCP028101"/>
    <property type="match status" value="1"/>
</dbReference>
<dbReference type="InterPro" id="IPR015943">
    <property type="entry name" value="WD40/YVTN_repeat-like_dom_sf"/>
</dbReference>
<protein>
    <submittedName>
        <fullName evidence="1">DUF1513 domain-containing protein</fullName>
    </submittedName>
</protein>
<organism evidence="1 2">
    <name type="scientific">Cobetia marina</name>
    <name type="common">Deleya marina</name>
    <dbReference type="NCBI Taxonomy" id="28258"/>
    <lineage>
        <taxon>Bacteria</taxon>
        <taxon>Pseudomonadati</taxon>
        <taxon>Pseudomonadota</taxon>
        <taxon>Gammaproteobacteria</taxon>
        <taxon>Oceanospirillales</taxon>
        <taxon>Halomonadaceae</taxon>
        <taxon>Cobetia</taxon>
    </lineage>
</organism>
<dbReference type="RefSeq" id="WP_341542873.1">
    <property type="nucleotide sequence ID" value="NZ_JBAKAP010000024.1"/>
</dbReference>
<dbReference type="Pfam" id="PF07433">
    <property type="entry name" value="DUF1513"/>
    <property type="match status" value="1"/>
</dbReference>
<sequence>MSKTGHGMLETHPTEARQRRRLLKALACTPLLGLPGGAALAGGNNAASARGHVPAGVAISACDDDTGQHFASCTSYQGQERWRQPIKERAHGATRHPHKPWALIFARRPGTEINVFDLETGERITRIEAAPDRHFYGHGVFSPDGGLLYTTENAITSGEGRIGIYDMHRDFARLGEFASGGIGPHEIRLHPDGRQLIIANGGILTRPETGRVKLNLESMQSNLTLLDRVSGEIHWQGEPSHHQLSLRHLDVSRDGTIVAGYQYQGPASDHHPLVVMKRPASETLQELPLPPEYVPQFKQYIASIAIAPKGHLAVATAPRGNVITLWNLETGELETTLDFADCAGALAVPATQETPAGFVVSNGRGEWLLIDEDGLPALGPVRLANTHWDNHLALM</sequence>
<dbReference type="EMBL" id="JBAKAP010000024">
    <property type="protein sequence ID" value="MEL0618448.1"/>
    <property type="molecule type" value="Genomic_DNA"/>
</dbReference>
<dbReference type="Gene3D" id="2.130.10.10">
    <property type="entry name" value="YVTN repeat-like/Quinoprotein amine dehydrogenase"/>
    <property type="match status" value="1"/>
</dbReference>
<evidence type="ECO:0000313" key="2">
    <source>
        <dbReference type="Proteomes" id="UP001378242"/>
    </source>
</evidence>
<dbReference type="InterPro" id="IPR008311">
    <property type="entry name" value="UCP028101"/>
</dbReference>
<reference evidence="1 2" key="1">
    <citation type="submission" date="2024-02" db="EMBL/GenBank/DDBJ databases">
        <title>Bacteria isolated from the canopy kelp, Nereocystis luetkeana.</title>
        <authorList>
            <person name="Pfister C.A."/>
            <person name="Younker I.T."/>
            <person name="Light S.H."/>
        </authorList>
    </citation>
    <scope>NUCLEOTIDE SEQUENCE [LARGE SCALE GENOMIC DNA]</scope>
    <source>
        <strain evidence="1 2">TI.5.07</strain>
    </source>
</reference>
<accession>A0ABU9GK14</accession>
<name>A0ABU9GK14_COBMA</name>
<dbReference type="Proteomes" id="UP001378242">
    <property type="component" value="Unassembled WGS sequence"/>
</dbReference>
<gene>
    <name evidence="1" type="ORF">V6243_16595</name>
</gene>
<comment type="caution">
    <text evidence="1">The sequence shown here is derived from an EMBL/GenBank/DDBJ whole genome shotgun (WGS) entry which is preliminary data.</text>
</comment>
<dbReference type="SUPFAM" id="SSF69322">
    <property type="entry name" value="Tricorn protease domain 2"/>
    <property type="match status" value="1"/>
</dbReference>